<dbReference type="RefSeq" id="WP_021287033.1">
    <property type="nucleotide sequence ID" value="NZ_AUPZ01000004.1"/>
</dbReference>
<proteinExistence type="predicted"/>
<keyword evidence="2" id="KW-1185">Reference proteome</keyword>
<dbReference type="PATRIC" id="fig|1172190.3.peg.738"/>
<dbReference type="OrthoDB" id="5333735at2"/>
<dbReference type="EMBL" id="AUPZ01000004">
    <property type="protein sequence ID" value="EQB40159.1"/>
    <property type="molecule type" value="Genomic_DNA"/>
</dbReference>
<gene>
    <name evidence="1" type="ORF">M947_03805</name>
</gene>
<dbReference type="AlphaFoldDB" id="T0KT93"/>
<dbReference type="STRING" id="1172190.M947_03805"/>
<protein>
    <submittedName>
        <fullName evidence="1">Uncharacterized protein</fullName>
    </submittedName>
</protein>
<dbReference type="Proteomes" id="UP000015520">
    <property type="component" value="Unassembled WGS sequence"/>
</dbReference>
<sequence length="362" mass="42348">MARLFIFVLIFLTNLFAESKENNSSTKAEALKATVNEESPLYEKLLSLDYIQSSISKKVLIFSNRLDHSLTNNIEDDANASTKEASSLYGIVNLYDNFFKDETYLSTTNKSYIRLRLGAELNAEEGFEYFNNIRVSLRLPKTEKALYFFVGDETDEETRTINKVDEDKPTSIGIKYVLDNLDILDASLFGGFRGISNPFIKLRFQYPIAFEHLLFRPVQYIEYSLEDEFKEETQFYFDHRLENRVDLMRLSLKRYTKTYLKGMNYSAQLSYISTLKHSIGFQVYALAQGQTKIQTTQPANIKYNVTPTKGIYNYSTGIVWRQQLFKKYLFYELQPLVEFDQQYNYSANYIFRAHIELYFGNI</sequence>
<comment type="caution">
    <text evidence="1">The sequence shown here is derived from an EMBL/GenBank/DDBJ whole genome shotgun (WGS) entry which is preliminary data.</text>
</comment>
<evidence type="ECO:0000313" key="2">
    <source>
        <dbReference type="Proteomes" id="UP000015520"/>
    </source>
</evidence>
<dbReference type="eggNOG" id="ENOG502Z7QS">
    <property type="taxonomic scope" value="Bacteria"/>
</dbReference>
<name>T0KT93_9BACT</name>
<accession>T0KT93</accession>
<organism evidence="1 2">
    <name type="scientific">Sulfurimonas hongkongensis</name>
    <dbReference type="NCBI Taxonomy" id="1172190"/>
    <lineage>
        <taxon>Bacteria</taxon>
        <taxon>Pseudomonadati</taxon>
        <taxon>Campylobacterota</taxon>
        <taxon>Epsilonproteobacteria</taxon>
        <taxon>Campylobacterales</taxon>
        <taxon>Sulfurimonadaceae</taxon>
        <taxon>Sulfurimonas</taxon>
    </lineage>
</organism>
<evidence type="ECO:0000313" key="1">
    <source>
        <dbReference type="EMBL" id="EQB40159.1"/>
    </source>
</evidence>
<reference evidence="1 2" key="1">
    <citation type="submission" date="2013-07" db="EMBL/GenBank/DDBJ databases">
        <title>Sulfurimonas hongkongensis AST-10 Genome Sequencing.</title>
        <authorList>
            <person name="Cai L."/>
            <person name="Zhang T."/>
        </authorList>
    </citation>
    <scope>NUCLEOTIDE SEQUENCE [LARGE SCALE GENOMIC DNA]</scope>
    <source>
        <strain evidence="1 2">AST-10</strain>
    </source>
</reference>